<evidence type="ECO:0000256" key="2">
    <source>
        <dbReference type="SAM" id="Phobius"/>
    </source>
</evidence>
<dbReference type="InterPro" id="IPR051675">
    <property type="entry name" value="Endo/Exo/Phosphatase_dom_1"/>
</dbReference>
<dbReference type="EMBL" id="FUHW01000046">
    <property type="protein sequence ID" value="SJM71983.1"/>
    <property type="molecule type" value="Genomic_DNA"/>
</dbReference>
<name>A0A1R4GVA7_9MICC</name>
<dbReference type="SUPFAM" id="SSF47781">
    <property type="entry name" value="RuvA domain 2-like"/>
    <property type="match status" value="1"/>
</dbReference>
<keyword evidence="5" id="KW-1185">Reference proteome</keyword>
<dbReference type="Gene3D" id="3.10.560.10">
    <property type="entry name" value="Outer membrane lipoprotein wza domain like"/>
    <property type="match status" value="1"/>
</dbReference>
<protein>
    <submittedName>
        <fullName evidence="4">Competence protein</fullName>
    </submittedName>
</protein>
<dbReference type="InterPro" id="IPR019554">
    <property type="entry name" value="Soluble_ligand-bd"/>
</dbReference>
<keyword evidence="2" id="KW-1133">Transmembrane helix</keyword>
<feature type="compositionally biased region" description="Low complexity" evidence="1">
    <location>
        <begin position="90"/>
        <end position="100"/>
    </location>
</feature>
<feature type="domain" description="Helix-hairpin-helix DNA-binding motif class 1" evidence="3">
    <location>
        <begin position="214"/>
        <end position="233"/>
    </location>
</feature>
<accession>A0A1R4GVA7</accession>
<dbReference type="SMART" id="SM00278">
    <property type="entry name" value="HhH1"/>
    <property type="match status" value="2"/>
</dbReference>
<keyword evidence="2" id="KW-0812">Transmembrane</keyword>
<dbReference type="AlphaFoldDB" id="A0A1R4GVA7"/>
<dbReference type="Pfam" id="PF10531">
    <property type="entry name" value="SLBB"/>
    <property type="match status" value="1"/>
</dbReference>
<dbReference type="InterPro" id="IPR003583">
    <property type="entry name" value="Hlx-hairpin-Hlx_DNA-bd_motif"/>
</dbReference>
<dbReference type="PANTHER" id="PTHR21180:SF32">
    <property type="entry name" value="ENDONUCLEASE_EXONUCLEASE_PHOSPHATASE FAMILY DOMAIN-CONTAINING PROTEIN 1"/>
    <property type="match status" value="1"/>
</dbReference>
<feature type="region of interest" description="Disordered" evidence="1">
    <location>
        <begin position="182"/>
        <end position="209"/>
    </location>
</feature>
<organism evidence="4 5">
    <name type="scientific">Arthrobacter rhombi</name>
    <dbReference type="NCBI Taxonomy" id="71253"/>
    <lineage>
        <taxon>Bacteria</taxon>
        <taxon>Bacillati</taxon>
        <taxon>Actinomycetota</taxon>
        <taxon>Actinomycetes</taxon>
        <taxon>Micrococcales</taxon>
        <taxon>Micrococcaceae</taxon>
        <taxon>Arthrobacter</taxon>
    </lineage>
</organism>
<dbReference type="GO" id="GO:0006281">
    <property type="term" value="P:DNA repair"/>
    <property type="evidence" value="ECO:0007669"/>
    <property type="project" value="InterPro"/>
</dbReference>
<dbReference type="GO" id="GO:0015627">
    <property type="term" value="C:type II protein secretion system complex"/>
    <property type="evidence" value="ECO:0007669"/>
    <property type="project" value="TreeGrafter"/>
</dbReference>
<evidence type="ECO:0000313" key="4">
    <source>
        <dbReference type="EMBL" id="SJM71983.1"/>
    </source>
</evidence>
<feature type="transmembrane region" description="Helical" evidence="2">
    <location>
        <begin position="29"/>
        <end position="48"/>
    </location>
</feature>
<dbReference type="GO" id="GO:0015628">
    <property type="term" value="P:protein secretion by the type II secretion system"/>
    <property type="evidence" value="ECO:0007669"/>
    <property type="project" value="TreeGrafter"/>
</dbReference>
<feature type="domain" description="Helix-hairpin-helix DNA-binding motif class 1" evidence="3">
    <location>
        <begin position="244"/>
        <end position="263"/>
    </location>
</feature>
<evidence type="ECO:0000259" key="3">
    <source>
        <dbReference type="SMART" id="SM00278"/>
    </source>
</evidence>
<feature type="compositionally biased region" description="Low complexity" evidence="1">
    <location>
        <begin position="64"/>
        <end position="74"/>
    </location>
</feature>
<dbReference type="GO" id="GO:0003677">
    <property type="term" value="F:DNA binding"/>
    <property type="evidence" value="ECO:0007669"/>
    <property type="project" value="InterPro"/>
</dbReference>
<reference evidence="4 5" key="1">
    <citation type="submission" date="2017-02" db="EMBL/GenBank/DDBJ databases">
        <authorList>
            <person name="Peterson S.W."/>
        </authorList>
    </citation>
    <scope>NUCLEOTIDE SEQUENCE [LARGE SCALE GENOMIC DNA]</scope>
    <source>
        <strain evidence="4 5">B Ar 00.02</strain>
    </source>
</reference>
<dbReference type="PANTHER" id="PTHR21180">
    <property type="entry name" value="ENDONUCLEASE/EXONUCLEASE/PHOSPHATASE FAMILY DOMAIN-CONTAINING PROTEIN 1"/>
    <property type="match status" value="1"/>
</dbReference>
<dbReference type="Proteomes" id="UP000195913">
    <property type="component" value="Unassembled WGS sequence"/>
</dbReference>
<keyword evidence="2" id="KW-0472">Membrane</keyword>
<sequence>MVRHRWEQRTDMAAGPAPRLRFRFRLGRGAIMCLLFTAVIWIAASLLFHPPEGAGQQLDAVAMDPSAETTTASAPPTPDARGNAPGSTRAAPEPGASAAAQGKSNGSAAADPATVLVHVAGAVKKPGVYHFPSGARAQDAVRSAGGLASGAAPAAVNLAAPLVDGQQLYLPTTDELPAAADRAAPPQAGAPGAGTAGEAGAPEGKIDVNTADGTDLQELPGIGPALSARIIEFRAANGPFASMEELDAVSGIGPAMMQRLEPLLRFN</sequence>
<dbReference type="Pfam" id="PF12836">
    <property type="entry name" value="HHH_3"/>
    <property type="match status" value="1"/>
</dbReference>
<evidence type="ECO:0000256" key="1">
    <source>
        <dbReference type="SAM" id="MobiDB-lite"/>
    </source>
</evidence>
<gene>
    <name evidence="4" type="ORF">FM101_14125</name>
</gene>
<evidence type="ECO:0000313" key="5">
    <source>
        <dbReference type="Proteomes" id="UP000195913"/>
    </source>
</evidence>
<dbReference type="InterPro" id="IPR010994">
    <property type="entry name" value="RuvA_2-like"/>
</dbReference>
<dbReference type="RefSeq" id="WP_087000726.1">
    <property type="nucleotide sequence ID" value="NZ_FUHW01000046.1"/>
</dbReference>
<proteinExistence type="predicted"/>
<feature type="region of interest" description="Disordered" evidence="1">
    <location>
        <begin position="63"/>
        <end position="108"/>
    </location>
</feature>
<dbReference type="Gene3D" id="1.10.150.320">
    <property type="entry name" value="Photosystem II 12 kDa extrinsic protein"/>
    <property type="match status" value="1"/>
</dbReference>